<evidence type="ECO:0000313" key="3">
    <source>
        <dbReference type="Proteomes" id="UP000238479"/>
    </source>
</evidence>
<dbReference type="PROSITE" id="PS50127">
    <property type="entry name" value="UBC_2"/>
    <property type="match status" value="1"/>
</dbReference>
<dbReference type="EC" id="2.3.2.-" evidence="2"/>
<dbReference type="STRING" id="74649.A0A2P6R1A8"/>
<evidence type="ECO:0000313" key="2">
    <source>
        <dbReference type="EMBL" id="PRQ40213.1"/>
    </source>
</evidence>
<feature type="domain" description="UBC core" evidence="1">
    <location>
        <begin position="1"/>
        <end position="41"/>
    </location>
</feature>
<dbReference type="GO" id="GO:0004839">
    <property type="term" value="F:ubiquitin activating enzyme activity"/>
    <property type="evidence" value="ECO:0007669"/>
    <property type="project" value="UniProtKB-EC"/>
</dbReference>
<accession>A0A2P6R1A8</accession>
<keyword evidence="3" id="KW-1185">Reference proteome</keyword>
<name>A0A2P6R1A8_ROSCH</name>
<dbReference type="AlphaFoldDB" id="A0A2P6R1A8"/>
<keyword evidence="2" id="KW-0012">Acyltransferase</keyword>
<organism evidence="2 3">
    <name type="scientific">Rosa chinensis</name>
    <name type="common">China rose</name>
    <dbReference type="NCBI Taxonomy" id="74649"/>
    <lineage>
        <taxon>Eukaryota</taxon>
        <taxon>Viridiplantae</taxon>
        <taxon>Streptophyta</taxon>
        <taxon>Embryophyta</taxon>
        <taxon>Tracheophyta</taxon>
        <taxon>Spermatophyta</taxon>
        <taxon>Magnoliopsida</taxon>
        <taxon>eudicotyledons</taxon>
        <taxon>Gunneridae</taxon>
        <taxon>Pentapetalae</taxon>
        <taxon>rosids</taxon>
        <taxon>fabids</taxon>
        <taxon>Rosales</taxon>
        <taxon>Rosaceae</taxon>
        <taxon>Rosoideae</taxon>
        <taxon>Rosoideae incertae sedis</taxon>
        <taxon>Rosa</taxon>
    </lineage>
</organism>
<dbReference type="Gramene" id="PRQ40213">
    <property type="protein sequence ID" value="PRQ40213"/>
    <property type="gene ID" value="RchiOBHm_Chr4g0433661"/>
</dbReference>
<reference evidence="2 3" key="1">
    <citation type="journal article" date="2018" name="Nat. Genet.">
        <title>The Rosa genome provides new insights in the design of modern roses.</title>
        <authorList>
            <person name="Bendahmane M."/>
        </authorList>
    </citation>
    <scope>NUCLEOTIDE SEQUENCE [LARGE SCALE GENOMIC DNA]</scope>
    <source>
        <strain evidence="3">cv. Old Blush</strain>
    </source>
</reference>
<protein>
    <submittedName>
        <fullName evidence="2">Putative aminoacyltransferase, E1 ubiquitin-activating enzyme</fullName>
        <ecNumber evidence="2">2.3.2.-</ecNumber>
        <ecNumber evidence="2">6.2.1.45</ecNumber>
    </submittedName>
</protein>
<dbReference type="GO" id="GO:0016746">
    <property type="term" value="F:acyltransferase activity"/>
    <property type="evidence" value="ECO:0007669"/>
    <property type="project" value="UniProtKB-KW"/>
</dbReference>
<dbReference type="Gene3D" id="3.10.110.10">
    <property type="entry name" value="Ubiquitin Conjugating Enzyme"/>
    <property type="match status" value="1"/>
</dbReference>
<proteinExistence type="predicted"/>
<dbReference type="Pfam" id="PF00179">
    <property type="entry name" value="UQ_con"/>
    <property type="match status" value="1"/>
</dbReference>
<dbReference type="InterPro" id="IPR016135">
    <property type="entry name" value="UBQ-conjugating_enzyme/RWD"/>
</dbReference>
<comment type="caution">
    <text evidence="2">The sequence shown here is derived from an EMBL/GenBank/DDBJ whole genome shotgun (WGS) entry which is preliminary data.</text>
</comment>
<gene>
    <name evidence="2" type="ORF">RchiOBHm_Chr4g0433661</name>
</gene>
<evidence type="ECO:0000259" key="1">
    <source>
        <dbReference type="PROSITE" id="PS50127"/>
    </source>
</evidence>
<dbReference type="InterPro" id="IPR000608">
    <property type="entry name" value="UBC"/>
</dbReference>
<dbReference type="SUPFAM" id="SSF54495">
    <property type="entry name" value="UBC-like"/>
    <property type="match status" value="1"/>
</dbReference>
<dbReference type="Proteomes" id="UP000238479">
    <property type="component" value="Chromosome 4"/>
</dbReference>
<sequence>MLLLGTQVFHCNVDSSGNVSLEIVKDGWSPALTITKVLLAI</sequence>
<dbReference type="EMBL" id="PDCK01000042">
    <property type="protein sequence ID" value="PRQ40213.1"/>
    <property type="molecule type" value="Genomic_DNA"/>
</dbReference>
<keyword evidence="2" id="KW-0436">Ligase</keyword>
<keyword evidence="2" id="KW-0808">Transferase</keyword>
<dbReference type="EC" id="6.2.1.45" evidence="2"/>